<evidence type="ECO:0000256" key="4">
    <source>
        <dbReference type="ARBA" id="ARBA00022525"/>
    </source>
</evidence>
<dbReference type="Proteomes" id="UP000245771">
    <property type="component" value="Unassembled WGS sequence"/>
</dbReference>
<evidence type="ECO:0000256" key="6">
    <source>
        <dbReference type="ARBA" id="ARBA00022963"/>
    </source>
</evidence>
<keyword evidence="5" id="KW-0378">Hydrolase</keyword>
<dbReference type="SUPFAM" id="SSF53474">
    <property type="entry name" value="alpha/beta-Hydrolases"/>
    <property type="match status" value="1"/>
</dbReference>
<name>A0A316VM70_9BASI</name>
<comment type="subcellular location">
    <subcellularLocation>
        <location evidence="2">Secreted</location>
    </subcellularLocation>
</comment>
<evidence type="ECO:0000256" key="2">
    <source>
        <dbReference type="ARBA" id="ARBA00004613"/>
    </source>
</evidence>
<dbReference type="Gene3D" id="1.10.260.130">
    <property type="match status" value="1"/>
</dbReference>
<dbReference type="AlphaFoldDB" id="A0A316VM70"/>
<keyword evidence="9" id="KW-1185">Reference proteome</keyword>
<dbReference type="InParanoid" id="A0A316VM70"/>
<dbReference type="GO" id="GO:0004806">
    <property type="term" value="F:triacylglycerol lipase activity"/>
    <property type="evidence" value="ECO:0007669"/>
    <property type="project" value="UniProtKB-EC"/>
</dbReference>
<dbReference type="OrthoDB" id="2373480at2759"/>
<accession>A0A316VM70</accession>
<dbReference type="EMBL" id="KZ819602">
    <property type="protein sequence ID" value="PWN36665.1"/>
    <property type="molecule type" value="Genomic_DNA"/>
</dbReference>
<comment type="catalytic activity">
    <reaction evidence="1">
        <text>a triacylglycerol + H2O = a diacylglycerol + a fatty acid + H(+)</text>
        <dbReference type="Rhea" id="RHEA:12044"/>
        <dbReference type="ChEBI" id="CHEBI:15377"/>
        <dbReference type="ChEBI" id="CHEBI:15378"/>
        <dbReference type="ChEBI" id="CHEBI:17855"/>
        <dbReference type="ChEBI" id="CHEBI:18035"/>
        <dbReference type="ChEBI" id="CHEBI:28868"/>
        <dbReference type="EC" id="3.1.1.3"/>
    </reaction>
</comment>
<dbReference type="PANTHER" id="PTHR34853">
    <property type="match status" value="1"/>
</dbReference>
<dbReference type="Pfam" id="PF03583">
    <property type="entry name" value="LIP"/>
    <property type="match status" value="1"/>
</dbReference>
<evidence type="ECO:0000313" key="8">
    <source>
        <dbReference type="EMBL" id="PWN36665.1"/>
    </source>
</evidence>
<evidence type="ECO:0000256" key="5">
    <source>
        <dbReference type="ARBA" id="ARBA00022801"/>
    </source>
</evidence>
<protein>
    <recommendedName>
        <fullName evidence="3">triacylglycerol lipase</fullName>
        <ecNumber evidence="3">3.1.1.3</ecNumber>
    </recommendedName>
</protein>
<keyword evidence="6" id="KW-0442">Lipid degradation</keyword>
<evidence type="ECO:0000256" key="3">
    <source>
        <dbReference type="ARBA" id="ARBA00013279"/>
    </source>
</evidence>
<gene>
    <name evidence="8" type="ORF">FA14DRAFT_117754</name>
</gene>
<dbReference type="GO" id="GO:0005576">
    <property type="term" value="C:extracellular region"/>
    <property type="evidence" value="ECO:0007669"/>
    <property type="project" value="UniProtKB-SubCell"/>
</dbReference>
<dbReference type="PANTHER" id="PTHR34853:SF1">
    <property type="entry name" value="LIPASE 5"/>
    <property type="match status" value="1"/>
</dbReference>
<dbReference type="GO" id="GO:0016042">
    <property type="term" value="P:lipid catabolic process"/>
    <property type="evidence" value="ECO:0007669"/>
    <property type="project" value="UniProtKB-KW"/>
</dbReference>
<dbReference type="InterPro" id="IPR029058">
    <property type="entry name" value="AB_hydrolase_fold"/>
</dbReference>
<keyword evidence="4" id="KW-0964">Secreted</keyword>
<organism evidence="8 9">
    <name type="scientific">Meira miltonrushii</name>
    <dbReference type="NCBI Taxonomy" id="1280837"/>
    <lineage>
        <taxon>Eukaryota</taxon>
        <taxon>Fungi</taxon>
        <taxon>Dikarya</taxon>
        <taxon>Basidiomycota</taxon>
        <taxon>Ustilaginomycotina</taxon>
        <taxon>Exobasidiomycetes</taxon>
        <taxon>Exobasidiales</taxon>
        <taxon>Brachybasidiaceae</taxon>
        <taxon>Meira</taxon>
    </lineage>
</organism>
<dbReference type="EC" id="3.1.1.3" evidence="3"/>
<proteinExistence type="predicted"/>
<evidence type="ECO:0000256" key="1">
    <source>
        <dbReference type="ARBA" id="ARBA00001024"/>
    </source>
</evidence>
<reference evidence="8 9" key="1">
    <citation type="journal article" date="2018" name="Mol. Biol. Evol.">
        <title>Broad Genomic Sampling Reveals a Smut Pathogenic Ancestry of the Fungal Clade Ustilaginomycotina.</title>
        <authorList>
            <person name="Kijpornyongpan T."/>
            <person name="Mondo S.J."/>
            <person name="Barry K."/>
            <person name="Sandor L."/>
            <person name="Lee J."/>
            <person name="Lipzen A."/>
            <person name="Pangilinan J."/>
            <person name="LaButti K."/>
            <person name="Hainaut M."/>
            <person name="Henrissat B."/>
            <person name="Grigoriev I.V."/>
            <person name="Spatafora J.W."/>
            <person name="Aime M.C."/>
        </authorList>
    </citation>
    <scope>NUCLEOTIDE SEQUENCE [LARGE SCALE GENOMIC DNA]</scope>
    <source>
        <strain evidence="8 9">MCA 3882</strain>
    </source>
</reference>
<dbReference type="InterPro" id="IPR005152">
    <property type="entry name" value="Lipase_secreted"/>
</dbReference>
<keyword evidence="7" id="KW-0443">Lipid metabolism</keyword>
<dbReference type="Gene3D" id="3.40.50.1820">
    <property type="entry name" value="alpha/beta hydrolase"/>
    <property type="match status" value="1"/>
</dbReference>
<sequence>MENGLQKESGVQAFWLDAKARFGFKSTREPLPRNDPFYGCNSTVEELKKGDYSPGALLRKRGIYLTDFIDFDADEMIGWQMAYITRGQDAKDDVMVTVATIVIPPNAGARDKIVFQMPKTDSANSNSRTSYMLRRGSGSIAGAASEQIFMIDFLKRGYIVVVVDYEGQFDAFGAGPTAGHGALDAMRAILSFDELKLAPKDQLKFVGWGYSGGAIAISWAAQMLESYASDLQPYIKGWSCGGVPKDLKQVAYHVNNGLAAGLIIGVMQGLANINKTLNDWLQANTNEYGKKALEVAKTESFWDFMPQNAFKDILNMVPGGTGKDAGYFTVEGDALSPPPPKEALEFNQLALEFTKTKDKKLIPKVPIFLYERIPDEVVPIAIIDDLVDLWSSNGAIIQYTRVKVWMHVGAIFAMQSQNVAWIADRMDGKPIEAKDAYKKDLDTNIDDKESEAVLGKERCGSLAKFYNTIYGKPKRVWW</sequence>
<evidence type="ECO:0000313" key="9">
    <source>
        <dbReference type="Proteomes" id="UP000245771"/>
    </source>
</evidence>
<evidence type="ECO:0000256" key="7">
    <source>
        <dbReference type="ARBA" id="ARBA00023098"/>
    </source>
</evidence>
<dbReference type="GeneID" id="37018031"/>
<dbReference type="RefSeq" id="XP_025356967.1">
    <property type="nucleotide sequence ID" value="XM_025496250.1"/>
</dbReference>